<organism evidence="7 8">
    <name type="scientific">Turicibacter faecis</name>
    <dbReference type="NCBI Taxonomy" id="2963365"/>
    <lineage>
        <taxon>Bacteria</taxon>
        <taxon>Bacillati</taxon>
        <taxon>Bacillota</taxon>
        <taxon>Erysipelotrichia</taxon>
        <taxon>Erysipelotrichales</taxon>
        <taxon>Turicibacteraceae</taxon>
        <taxon>Turicibacter</taxon>
    </lineage>
</organism>
<dbReference type="InterPro" id="IPR001650">
    <property type="entry name" value="Helicase_C-like"/>
</dbReference>
<dbReference type="PANTHER" id="PTHR10799">
    <property type="entry name" value="SNF2/RAD54 HELICASE FAMILY"/>
    <property type="match status" value="1"/>
</dbReference>
<name>A0ABM8IK03_9FIRM</name>
<dbReference type="CDD" id="cd18012">
    <property type="entry name" value="DEXQc_arch_SWI2_SNF2"/>
    <property type="match status" value="1"/>
</dbReference>
<keyword evidence="7" id="KW-0547">Nucleotide-binding</keyword>
<evidence type="ECO:0000256" key="2">
    <source>
        <dbReference type="PROSITE-ProRule" id="PRU00325"/>
    </source>
</evidence>
<evidence type="ECO:0000313" key="7">
    <source>
        <dbReference type="EMBL" id="BEH91583.1"/>
    </source>
</evidence>
<dbReference type="Pfam" id="PF08455">
    <property type="entry name" value="SNF2_assoc"/>
    <property type="match status" value="1"/>
</dbReference>
<keyword evidence="2" id="KW-0862">Zinc</keyword>
<dbReference type="Gene3D" id="3.40.50.300">
    <property type="entry name" value="P-loop containing nucleotide triphosphate hydrolases"/>
    <property type="match status" value="1"/>
</dbReference>
<evidence type="ECO:0000259" key="5">
    <source>
        <dbReference type="PROSITE" id="PS51192"/>
    </source>
</evidence>
<dbReference type="SUPFAM" id="SSF52540">
    <property type="entry name" value="P-loop containing nucleoside triphosphate hydrolases"/>
    <property type="match status" value="2"/>
</dbReference>
<dbReference type="InterPro" id="IPR027417">
    <property type="entry name" value="P-loop_NTPase"/>
</dbReference>
<dbReference type="SMART" id="SM00487">
    <property type="entry name" value="DEXDc"/>
    <property type="match status" value="1"/>
</dbReference>
<gene>
    <name evidence="7" type="ORF">T23_16850</name>
</gene>
<evidence type="ECO:0000259" key="6">
    <source>
        <dbReference type="PROSITE" id="PS51194"/>
    </source>
</evidence>
<reference evidence="7" key="1">
    <citation type="journal article" date="2024" name="Int. J. Syst. Evol. Microbiol.">
        <title>Turicibacter faecis sp. nov., isolated from faeces of heart failure mouse model.</title>
        <authorList>
            <person name="Imamura Y."/>
            <person name="Motooka D."/>
            <person name="Nakajima Y."/>
            <person name="Ito S."/>
            <person name="Kitakaze M."/>
            <person name="Iida T."/>
            <person name="Nakamura S."/>
        </authorList>
    </citation>
    <scope>NUCLEOTIDE SEQUENCE</scope>
    <source>
        <strain evidence="7">TC023</strain>
    </source>
</reference>
<dbReference type="Gene3D" id="3.40.50.10810">
    <property type="entry name" value="Tandem AAA-ATPase domain"/>
    <property type="match status" value="1"/>
</dbReference>
<feature type="domain" description="Helicase C-terminal" evidence="6">
    <location>
        <begin position="915"/>
        <end position="1065"/>
    </location>
</feature>
<dbReference type="InterPro" id="IPR049730">
    <property type="entry name" value="SNF2/RAD54-like_C"/>
</dbReference>
<feature type="domain" description="SWIM-type" evidence="4">
    <location>
        <begin position="63"/>
        <end position="101"/>
    </location>
</feature>
<keyword evidence="3" id="KW-0175">Coiled coil</keyword>
<evidence type="ECO:0000313" key="8">
    <source>
        <dbReference type="Proteomes" id="UP001432099"/>
    </source>
</evidence>
<dbReference type="Pfam" id="PF00176">
    <property type="entry name" value="SNF2-rel_dom"/>
    <property type="match status" value="1"/>
</dbReference>
<feature type="coiled-coil region" evidence="3">
    <location>
        <begin position="544"/>
        <end position="574"/>
    </location>
</feature>
<evidence type="ECO:0000259" key="4">
    <source>
        <dbReference type="PROSITE" id="PS50966"/>
    </source>
</evidence>
<keyword evidence="8" id="KW-1185">Reference proteome</keyword>
<keyword evidence="7" id="KW-0347">Helicase</keyword>
<dbReference type="InterPro" id="IPR000330">
    <property type="entry name" value="SNF2_N"/>
</dbReference>
<dbReference type="Pfam" id="PF00271">
    <property type="entry name" value="Helicase_C"/>
    <property type="match status" value="1"/>
</dbReference>
<dbReference type="InterPro" id="IPR013663">
    <property type="entry name" value="Helicase_SWF/SNF/SWI_bac"/>
</dbReference>
<dbReference type="InterPro" id="IPR007527">
    <property type="entry name" value="Znf_SWIM"/>
</dbReference>
<keyword evidence="7" id="KW-0067">ATP-binding</keyword>
<dbReference type="PROSITE" id="PS51194">
    <property type="entry name" value="HELICASE_CTER"/>
    <property type="match status" value="1"/>
</dbReference>
<dbReference type="SMART" id="SM00490">
    <property type="entry name" value="HELICc"/>
    <property type="match status" value="1"/>
</dbReference>
<dbReference type="PROSITE" id="PS51192">
    <property type="entry name" value="HELICASE_ATP_BIND_1"/>
    <property type="match status" value="1"/>
</dbReference>
<evidence type="ECO:0000256" key="1">
    <source>
        <dbReference type="ARBA" id="ARBA00022801"/>
    </source>
</evidence>
<proteinExistence type="predicted"/>
<sequence>MKLKITEPIIKQVAGSELTYVEGQILLENGAIKEFYAVKVNEDSIYKYKILAYIEDWGHRLEVELQFDKSGDLRTLWCGCPLYGENGEFCRHTVAVLMYAKQQQTSPKKIKWESLETFLQKRLVTELFNEYEESLSSVTSIKYSDEELVQLVPRLRFENNEVHLELQIGRKRLYVVKDIFKFIQYVENQQEFHYGKELTFNHQLDLFTPESLTLLEFVRGIVEDQQSYADQYDLHLPARRGVFLSQAKLVEFHQLFLGKRLTCLVEKHEFKSVLMSNEAPNLGFKVEAIKGGGIVLSPNQTNFLFHGLKGIPFIVTQEVCAPFSRDFSRDAFPILKQVVALGGKLKIIKDQLPEFLSLVYPKIKPYLTEESIAYLEQRYSVPQLDSKVYLDLNEALEVEAKIEYDYNKRTYHPLTEDIPSNVIRDKVKEADLMNTLNAYAFEREEDKLVLRDDAQIYQFVRLGVTALMTRHEVNVTDKFKGMSAKTTSNISVGVRLQSDLMTFKLEDLSFDLAEYNDVLAQYRLKKKYHRLKDGSFLQLDSESMQSFFNLVEDLELTEEDLKQEEIKLSKYRALYLERILEKNGIKSKKNKAFRQLVNDFEQIDEMEYEFPSGLKATLRPYQETGYRWLKTLADYGMGGILADDMGLGKTLQVIAMLCAEYEGGQEKPSLIVMPSSLVFNWAAEFERFAPDMRVLTLTGTATQRSEKLQNLNDYDVVLTSYDLLRRDIKEYQSAFRYVILDEAHYIKNQVTQNAKAVKKLEGDVRFALTGTPLENSIADVWSIFDFILPGYLLSYSKFKKQYENPIIRDKDEKLLTRVHQLVAPFILRRLKKEVLTELPDKVESVVYCELEKEQRKLYEATLVSMNQELKSQLGESGDGAGRMKMLSMLTRLRQLCCHPALYLEDYHAESAKLNLCLELIQECKESGHRILLFSQFTSMFDLMAPKLDALGISYFTLTGETKSERRMELATRFNDGEGDVFLISLKAGGTGLNLTGADVVIHYDPWWNMSAQNQATDRAYRMGQQNKVQVYKLIAKDTIEEKIEKLQQQKLELSDSLVKEGETFITHLSMEDIEGLFEA</sequence>
<keyword evidence="1" id="KW-0378">Hydrolase</keyword>
<dbReference type="PROSITE" id="PS50966">
    <property type="entry name" value="ZF_SWIM"/>
    <property type="match status" value="1"/>
</dbReference>
<dbReference type="Proteomes" id="UP001432099">
    <property type="component" value="Chromosome"/>
</dbReference>
<dbReference type="InterPro" id="IPR038718">
    <property type="entry name" value="SNF2-like_sf"/>
</dbReference>
<dbReference type="GO" id="GO:0004386">
    <property type="term" value="F:helicase activity"/>
    <property type="evidence" value="ECO:0007669"/>
    <property type="project" value="UniProtKB-KW"/>
</dbReference>
<feature type="domain" description="Helicase ATP-binding" evidence="5">
    <location>
        <begin position="630"/>
        <end position="790"/>
    </location>
</feature>
<keyword evidence="2" id="KW-0863">Zinc-finger</keyword>
<evidence type="ECO:0000256" key="3">
    <source>
        <dbReference type="SAM" id="Coils"/>
    </source>
</evidence>
<dbReference type="EMBL" id="AP028127">
    <property type="protein sequence ID" value="BEH91583.1"/>
    <property type="molecule type" value="Genomic_DNA"/>
</dbReference>
<keyword evidence="2" id="KW-0479">Metal-binding</keyword>
<protein>
    <submittedName>
        <fullName evidence="7">Helicase</fullName>
    </submittedName>
</protein>
<dbReference type="RefSeq" id="WP_338617434.1">
    <property type="nucleotide sequence ID" value="NZ_AP028127.1"/>
</dbReference>
<dbReference type="InterPro" id="IPR014001">
    <property type="entry name" value="Helicase_ATP-bd"/>
</dbReference>
<accession>A0ABM8IK03</accession>
<dbReference type="CDD" id="cd18793">
    <property type="entry name" value="SF2_C_SNF"/>
    <property type="match status" value="1"/>
</dbReference>